<dbReference type="GeneID" id="94432042"/>
<keyword evidence="2" id="KW-0812">Transmembrane</keyword>
<gene>
    <name evidence="3" type="ORF">CSUI_008706</name>
</gene>
<protein>
    <recommendedName>
        <fullName evidence="5">Transmembrane protein</fullName>
    </recommendedName>
</protein>
<evidence type="ECO:0000256" key="1">
    <source>
        <dbReference type="SAM" id="MobiDB-lite"/>
    </source>
</evidence>
<accession>A0A2C6KLU8</accession>
<sequence length="183" mass="21121">MLFPFFPFFSTCDRALVSSSSLHFSSSSFRSFLLSKRGDLFASLFSFISLSLSLLSSCLCFSVYLLLPCLSPQSYRTFLTPSLPSSFLVFSSSSLTFSLVRTSFLFICRFILSHACIHFRKVDARGSEEEERERERKERKKERSTEERRENEQGMGFLSSQGLSFYSSFLSLFFLLRMNFLFA</sequence>
<comment type="caution">
    <text evidence="3">The sequence shown here is derived from an EMBL/GenBank/DDBJ whole genome shotgun (WGS) entry which is preliminary data.</text>
</comment>
<feature type="transmembrane region" description="Helical" evidence="2">
    <location>
        <begin position="40"/>
        <end position="67"/>
    </location>
</feature>
<reference evidence="3 4" key="1">
    <citation type="journal article" date="2017" name="Int. J. Parasitol.">
        <title>The genome of the protozoan parasite Cystoisospora suis and a reverse vaccinology approach to identify vaccine candidates.</title>
        <authorList>
            <person name="Palmieri N."/>
            <person name="Shrestha A."/>
            <person name="Ruttkowski B."/>
            <person name="Beck T."/>
            <person name="Vogl C."/>
            <person name="Tomley F."/>
            <person name="Blake D.P."/>
            <person name="Joachim A."/>
        </authorList>
    </citation>
    <scope>NUCLEOTIDE SEQUENCE [LARGE SCALE GENOMIC DNA]</scope>
    <source>
        <strain evidence="3 4">Wien I</strain>
    </source>
</reference>
<feature type="compositionally biased region" description="Basic and acidic residues" evidence="1">
    <location>
        <begin position="128"/>
        <end position="152"/>
    </location>
</feature>
<evidence type="ECO:0008006" key="5">
    <source>
        <dbReference type="Google" id="ProtNLM"/>
    </source>
</evidence>
<feature type="transmembrane region" description="Helical" evidence="2">
    <location>
        <begin position="163"/>
        <end position="182"/>
    </location>
</feature>
<evidence type="ECO:0000313" key="3">
    <source>
        <dbReference type="EMBL" id="PHJ17472.1"/>
    </source>
</evidence>
<dbReference type="AlphaFoldDB" id="A0A2C6KLU8"/>
<organism evidence="3 4">
    <name type="scientific">Cystoisospora suis</name>
    <dbReference type="NCBI Taxonomy" id="483139"/>
    <lineage>
        <taxon>Eukaryota</taxon>
        <taxon>Sar</taxon>
        <taxon>Alveolata</taxon>
        <taxon>Apicomplexa</taxon>
        <taxon>Conoidasida</taxon>
        <taxon>Coccidia</taxon>
        <taxon>Eucoccidiorida</taxon>
        <taxon>Eimeriorina</taxon>
        <taxon>Sarcocystidae</taxon>
        <taxon>Cystoisospora</taxon>
    </lineage>
</organism>
<evidence type="ECO:0000256" key="2">
    <source>
        <dbReference type="SAM" id="Phobius"/>
    </source>
</evidence>
<keyword evidence="4" id="KW-1185">Reference proteome</keyword>
<keyword evidence="2" id="KW-1133">Transmembrane helix</keyword>
<keyword evidence="2" id="KW-0472">Membrane</keyword>
<dbReference type="EMBL" id="MIGC01004944">
    <property type="protein sequence ID" value="PHJ17472.1"/>
    <property type="molecule type" value="Genomic_DNA"/>
</dbReference>
<proteinExistence type="predicted"/>
<dbReference type="Proteomes" id="UP000221165">
    <property type="component" value="Unassembled WGS sequence"/>
</dbReference>
<evidence type="ECO:0000313" key="4">
    <source>
        <dbReference type="Proteomes" id="UP000221165"/>
    </source>
</evidence>
<dbReference type="RefSeq" id="XP_067919193.1">
    <property type="nucleotide sequence ID" value="XM_068068831.1"/>
</dbReference>
<feature type="region of interest" description="Disordered" evidence="1">
    <location>
        <begin position="128"/>
        <end position="153"/>
    </location>
</feature>
<name>A0A2C6KLU8_9APIC</name>
<dbReference type="VEuPathDB" id="ToxoDB:CSUI_008706"/>